<sequence>MLILSSTIRLSPMLLHGGWELDESIQAAALRETIEEAGVLGTVESELGKWCFKSKGNDAFYEGHMFPLLVKEQLESWPEKDIRQRFWVGFILQKDWIFEFNHSIISLAIQETEEDEETENQKTRMECFIQAHLNQTNEETGPKTALNPDKWIEFKRQEKAKVSHNTQ</sequence>
<proteinExistence type="predicted"/>
<reference evidence="1 2" key="2">
    <citation type="journal article" date="2022" name="Mol. Ecol. Resour.">
        <title>The genomes of chicory, endive, great burdock and yacon provide insights into Asteraceae paleo-polyploidization history and plant inulin production.</title>
        <authorList>
            <person name="Fan W."/>
            <person name="Wang S."/>
            <person name="Wang H."/>
            <person name="Wang A."/>
            <person name="Jiang F."/>
            <person name="Liu H."/>
            <person name="Zhao H."/>
            <person name="Xu D."/>
            <person name="Zhang Y."/>
        </authorList>
    </citation>
    <scope>NUCLEOTIDE SEQUENCE [LARGE SCALE GENOMIC DNA]</scope>
    <source>
        <strain evidence="2">cv. Punajuju</strain>
        <tissue evidence="1">Leaves</tissue>
    </source>
</reference>
<organism evidence="1 2">
    <name type="scientific">Cichorium intybus</name>
    <name type="common">Chicory</name>
    <dbReference type="NCBI Taxonomy" id="13427"/>
    <lineage>
        <taxon>Eukaryota</taxon>
        <taxon>Viridiplantae</taxon>
        <taxon>Streptophyta</taxon>
        <taxon>Embryophyta</taxon>
        <taxon>Tracheophyta</taxon>
        <taxon>Spermatophyta</taxon>
        <taxon>Magnoliopsida</taxon>
        <taxon>eudicotyledons</taxon>
        <taxon>Gunneridae</taxon>
        <taxon>Pentapetalae</taxon>
        <taxon>asterids</taxon>
        <taxon>campanulids</taxon>
        <taxon>Asterales</taxon>
        <taxon>Asteraceae</taxon>
        <taxon>Cichorioideae</taxon>
        <taxon>Cichorieae</taxon>
        <taxon>Cichoriinae</taxon>
        <taxon>Cichorium</taxon>
    </lineage>
</organism>
<evidence type="ECO:0000313" key="1">
    <source>
        <dbReference type="EMBL" id="KAI3768891.1"/>
    </source>
</evidence>
<dbReference type="Proteomes" id="UP001055811">
    <property type="component" value="Linkage Group LG03"/>
</dbReference>
<dbReference type="EMBL" id="CM042011">
    <property type="protein sequence ID" value="KAI3768891.1"/>
    <property type="molecule type" value="Genomic_DNA"/>
</dbReference>
<gene>
    <name evidence="1" type="ORF">L2E82_19728</name>
</gene>
<evidence type="ECO:0000313" key="2">
    <source>
        <dbReference type="Proteomes" id="UP001055811"/>
    </source>
</evidence>
<accession>A0ACB9FD18</accession>
<name>A0ACB9FD18_CICIN</name>
<reference evidence="2" key="1">
    <citation type="journal article" date="2022" name="Mol. Ecol. Resour.">
        <title>The genomes of chicory, endive, great burdock and yacon provide insights into Asteraceae palaeo-polyploidization history and plant inulin production.</title>
        <authorList>
            <person name="Fan W."/>
            <person name="Wang S."/>
            <person name="Wang H."/>
            <person name="Wang A."/>
            <person name="Jiang F."/>
            <person name="Liu H."/>
            <person name="Zhao H."/>
            <person name="Xu D."/>
            <person name="Zhang Y."/>
        </authorList>
    </citation>
    <scope>NUCLEOTIDE SEQUENCE [LARGE SCALE GENOMIC DNA]</scope>
    <source>
        <strain evidence="2">cv. Punajuju</strain>
    </source>
</reference>
<protein>
    <submittedName>
        <fullName evidence="1">Uncharacterized protein</fullName>
    </submittedName>
</protein>
<keyword evidence="2" id="KW-1185">Reference proteome</keyword>
<comment type="caution">
    <text evidence="1">The sequence shown here is derived from an EMBL/GenBank/DDBJ whole genome shotgun (WGS) entry which is preliminary data.</text>
</comment>